<sequence length="339" mass="37056">MSESNSTSFAPPGESSFDLWVERSNLDGVLLAGVAYGILFILTVQTLIMFFGRAKAQRPWGLIAYVVVMFILGSLGLAGNAKFNEMTFIDDRNIPGGPNAFTGEFFTSPVNVMAFVAYIMMSWLADGLVLWRFTVIWNYKYWLAAFPALIYLGSVVSSILLIVATLKTDSEFWGNAAVQFGTAYWSLSIALNITLTVAIVLRLWLVRRRARVVLGNQHARQYTSIAAMLIESAALYAVWSTVFLASYVRQSPLENILLPAQGQIQGIAPLLIMFRVAQGRAWSGDTLSSGNGGRAGGSGIPLSSFTASAGASRGTQEELKVNIMTDTTQTRSQWDEDKV</sequence>
<feature type="transmembrane region" description="Helical" evidence="1">
    <location>
        <begin position="225"/>
        <end position="248"/>
    </location>
</feature>
<proteinExistence type="predicted"/>
<feature type="transmembrane region" description="Helical" evidence="1">
    <location>
        <begin position="29"/>
        <end position="50"/>
    </location>
</feature>
<accession>A0AAD7DQ54</accession>
<feature type="transmembrane region" description="Helical" evidence="1">
    <location>
        <begin position="112"/>
        <end position="131"/>
    </location>
</feature>
<keyword evidence="1" id="KW-0812">Transmembrane</keyword>
<reference evidence="2" key="1">
    <citation type="submission" date="2023-03" db="EMBL/GenBank/DDBJ databases">
        <title>Massive genome expansion in bonnet fungi (Mycena s.s.) driven by repeated elements and novel gene families across ecological guilds.</title>
        <authorList>
            <consortium name="Lawrence Berkeley National Laboratory"/>
            <person name="Harder C.B."/>
            <person name="Miyauchi S."/>
            <person name="Viragh M."/>
            <person name="Kuo A."/>
            <person name="Thoen E."/>
            <person name="Andreopoulos B."/>
            <person name="Lu D."/>
            <person name="Skrede I."/>
            <person name="Drula E."/>
            <person name="Henrissat B."/>
            <person name="Morin E."/>
            <person name="Kohler A."/>
            <person name="Barry K."/>
            <person name="LaButti K."/>
            <person name="Morin E."/>
            <person name="Salamov A."/>
            <person name="Lipzen A."/>
            <person name="Mereny Z."/>
            <person name="Hegedus B."/>
            <person name="Baldrian P."/>
            <person name="Stursova M."/>
            <person name="Weitz H."/>
            <person name="Taylor A."/>
            <person name="Grigoriev I.V."/>
            <person name="Nagy L.G."/>
            <person name="Martin F."/>
            <person name="Kauserud H."/>
        </authorList>
    </citation>
    <scope>NUCLEOTIDE SEQUENCE</scope>
    <source>
        <strain evidence="2">CBHHK067</strain>
    </source>
</reference>
<keyword evidence="1" id="KW-1133">Transmembrane helix</keyword>
<evidence type="ECO:0000313" key="3">
    <source>
        <dbReference type="Proteomes" id="UP001221757"/>
    </source>
</evidence>
<dbReference type="Proteomes" id="UP001221757">
    <property type="component" value="Unassembled WGS sequence"/>
</dbReference>
<dbReference type="AlphaFoldDB" id="A0AAD7DQ54"/>
<keyword evidence="3" id="KW-1185">Reference proteome</keyword>
<evidence type="ECO:0000313" key="2">
    <source>
        <dbReference type="EMBL" id="KAJ7697059.1"/>
    </source>
</evidence>
<feature type="transmembrane region" description="Helical" evidence="1">
    <location>
        <begin position="62"/>
        <end position="81"/>
    </location>
</feature>
<organism evidence="2 3">
    <name type="scientific">Mycena rosella</name>
    <name type="common">Pink bonnet</name>
    <name type="synonym">Agaricus rosellus</name>
    <dbReference type="NCBI Taxonomy" id="1033263"/>
    <lineage>
        <taxon>Eukaryota</taxon>
        <taxon>Fungi</taxon>
        <taxon>Dikarya</taxon>
        <taxon>Basidiomycota</taxon>
        <taxon>Agaricomycotina</taxon>
        <taxon>Agaricomycetes</taxon>
        <taxon>Agaricomycetidae</taxon>
        <taxon>Agaricales</taxon>
        <taxon>Marasmiineae</taxon>
        <taxon>Mycenaceae</taxon>
        <taxon>Mycena</taxon>
    </lineage>
</organism>
<comment type="caution">
    <text evidence="2">The sequence shown here is derived from an EMBL/GenBank/DDBJ whole genome shotgun (WGS) entry which is preliminary data.</text>
</comment>
<dbReference type="EMBL" id="JARKIE010000032">
    <property type="protein sequence ID" value="KAJ7697059.1"/>
    <property type="molecule type" value="Genomic_DNA"/>
</dbReference>
<feature type="transmembrane region" description="Helical" evidence="1">
    <location>
        <begin position="184"/>
        <end position="205"/>
    </location>
</feature>
<protein>
    <submittedName>
        <fullName evidence="2">Uncharacterized protein</fullName>
    </submittedName>
</protein>
<evidence type="ECO:0000256" key="1">
    <source>
        <dbReference type="SAM" id="Phobius"/>
    </source>
</evidence>
<gene>
    <name evidence="2" type="ORF">B0H17DRAFT_1052686</name>
</gene>
<feature type="transmembrane region" description="Helical" evidence="1">
    <location>
        <begin position="143"/>
        <end position="164"/>
    </location>
</feature>
<name>A0AAD7DQ54_MYCRO</name>
<keyword evidence="1" id="KW-0472">Membrane</keyword>